<dbReference type="Proteomes" id="UP001362999">
    <property type="component" value="Unassembled WGS sequence"/>
</dbReference>
<protein>
    <submittedName>
        <fullName evidence="2">Uncharacterized protein</fullName>
    </submittedName>
</protein>
<reference evidence="2 3" key="1">
    <citation type="journal article" date="2024" name="J Genomics">
        <title>Draft genome sequencing and assembly of Favolaschia claudopus CIRM-BRFM 2984 isolated from oak limbs.</title>
        <authorList>
            <person name="Navarro D."/>
            <person name="Drula E."/>
            <person name="Chaduli D."/>
            <person name="Cazenave R."/>
            <person name="Ahrendt S."/>
            <person name="Wang J."/>
            <person name="Lipzen A."/>
            <person name="Daum C."/>
            <person name="Barry K."/>
            <person name="Grigoriev I.V."/>
            <person name="Favel A."/>
            <person name="Rosso M.N."/>
            <person name="Martin F."/>
        </authorList>
    </citation>
    <scope>NUCLEOTIDE SEQUENCE [LARGE SCALE GENOMIC DNA]</scope>
    <source>
        <strain evidence="2 3">CIRM-BRFM 2984</strain>
    </source>
</reference>
<dbReference type="AlphaFoldDB" id="A0AAW0CRQ8"/>
<keyword evidence="1" id="KW-1133">Transmembrane helix</keyword>
<dbReference type="EMBL" id="JAWWNJ010000013">
    <property type="protein sequence ID" value="KAK7041992.1"/>
    <property type="molecule type" value="Genomic_DNA"/>
</dbReference>
<sequence>MSSPVSTHQSPYSPLFKIIAAWIAAGALAVGHHFFYAWLDGTLALTEDMDILHVSRHNLIHSQPGASAIGTAFAVLVSAFLGLSASTAFLQSSWRVVGQRAFTLSGLDALWSSPHNALAFLSFDLWRSARGIVIVSALAWTFPLVVTFAPGTLTVKNQVNTLDKPCSVPTFDFASSAILHEEVRSAALPYQRPSTATDQLVGSTLLAGQPFVPVSPCGANCSYLIAASALSFSCSEGTQNESALTWDALSLGFSSNPPPYVGVNLDVTQSQNQYRNWDFEAHYNDYTSWRPAGQGNNITCVAYNSTYHLHYTFAGSSASVTINSIVPQQAASQLSSNRTDGGFDTVGVHSAWFNATTNYYAILDSMYSYFIGNITFTQTGNSANFKYTPQGIALAQTPLIDASASSLSIGGNLTWISLPDIMHSMESLIQNISLSILTGELDRTQSTPTTCRHTDTFPHFAYNAPRLWLIYGVGLGVALFCDLFGVVALWQNAFGVNGEFSDFLAATRNRELNAVDLTKKDRVRLRYGPVRSEGGRHAFATPQNLFGSMDEVGQHGTLDKEEPFLANTLYQRRFSE</sequence>
<dbReference type="PANTHER" id="PTHR35041">
    <property type="entry name" value="MEDIATOR OF RNA POLYMERASE II TRANSCRIPTION SUBUNIT 1"/>
    <property type="match status" value="1"/>
</dbReference>
<keyword evidence="1" id="KW-0472">Membrane</keyword>
<keyword evidence="3" id="KW-1185">Reference proteome</keyword>
<feature type="transmembrane region" description="Helical" evidence="1">
    <location>
        <begin position="468"/>
        <end position="490"/>
    </location>
</feature>
<feature type="transmembrane region" description="Helical" evidence="1">
    <location>
        <begin position="18"/>
        <end position="39"/>
    </location>
</feature>
<organism evidence="2 3">
    <name type="scientific">Favolaschia claudopus</name>
    <dbReference type="NCBI Taxonomy" id="2862362"/>
    <lineage>
        <taxon>Eukaryota</taxon>
        <taxon>Fungi</taxon>
        <taxon>Dikarya</taxon>
        <taxon>Basidiomycota</taxon>
        <taxon>Agaricomycotina</taxon>
        <taxon>Agaricomycetes</taxon>
        <taxon>Agaricomycetidae</taxon>
        <taxon>Agaricales</taxon>
        <taxon>Marasmiineae</taxon>
        <taxon>Mycenaceae</taxon>
        <taxon>Favolaschia</taxon>
    </lineage>
</organism>
<evidence type="ECO:0000256" key="1">
    <source>
        <dbReference type="SAM" id="Phobius"/>
    </source>
</evidence>
<feature type="transmembrane region" description="Helical" evidence="1">
    <location>
        <begin position="132"/>
        <end position="153"/>
    </location>
</feature>
<evidence type="ECO:0000313" key="2">
    <source>
        <dbReference type="EMBL" id="KAK7041992.1"/>
    </source>
</evidence>
<evidence type="ECO:0000313" key="3">
    <source>
        <dbReference type="Proteomes" id="UP001362999"/>
    </source>
</evidence>
<proteinExistence type="predicted"/>
<gene>
    <name evidence="2" type="ORF">R3P38DRAFT_2610994</name>
</gene>
<dbReference type="PANTHER" id="PTHR35041:SF6">
    <property type="entry name" value="FORMYLMETHIONINE DEFORMYLASE-LIKE PROTEIN-RELATED"/>
    <property type="match status" value="1"/>
</dbReference>
<comment type="caution">
    <text evidence="2">The sequence shown here is derived from an EMBL/GenBank/DDBJ whole genome shotgun (WGS) entry which is preliminary data.</text>
</comment>
<name>A0AAW0CRQ8_9AGAR</name>
<keyword evidence="1" id="KW-0812">Transmembrane</keyword>
<accession>A0AAW0CRQ8</accession>
<feature type="transmembrane region" description="Helical" evidence="1">
    <location>
        <begin position="68"/>
        <end position="90"/>
    </location>
</feature>